<dbReference type="PANTHER" id="PTHR31680">
    <property type="entry name" value="LONGIFOLIA PROTEIN"/>
    <property type="match status" value="1"/>
</dbReference>
<dbReference type="InterPro" id="IPR033334">
    <property type="entry name" value="LNG1/2"/>
</dbReference>
<gene>
    <name evidence="3" type="ORF">Tsubulata_019420</name>
</gene>
<dbReference type="Proteomes" id="UP001141552">
    <property type="component" value="Unassembled WGS sequence"/>
</dbReference>
<dbReference type="EMBL" id="JAKUCV010002713">
    <property type="protein sequence ID" value="KAJ4841671.1"/>
    <property type="molecule type" value="Genomic_DNA"/>
</dbReference>
<sequence>MSAKYIYSLSDENPDLRKQVGCMHGFFQIFERRHFLGGARTVSQNQKRLPAPELPTINRVIDDFEKLSTSTTLSLYLSQYYLSSSIKIQYGRGFIYHVLASCQKGKNAEEPRCASHNTVEHPHKKASKEKQRNSTESSRTSFSSTSCSSSLSSLECSKPHQLEPSSFSQANIPKTSTPDLPMCQSNASLPSSQQSHHLQDIVKESIYRETRCLPLKTAGKEETRGPTLKYIDSPRPLQNPNTMNSKVSGLKESFRVLHKLREAPSPFSEGKNNSLHTRRFSFDGRESRETFKSTIKLKELPRLSLDSKAGSPRRFTSEMKSNYLLGDTGSKDGIPNTFLHQQEPGASKGPSTVVVKLMGLETFPDPESTNSSQTRQTKTHADAENNPMDSRTDQNKQNRSSGSSTPKNPHKEPMSPRLRNGDSARKPSKFPIEPAPWKQSDGSRSIQTPTPKSKESLTKAANSTVSVYGEIEKRLAQLEFKRSGKDLRALKQILEAMQKTKDILESTNETSQSITKTSSAINLDHKSMSPDLQDLESKSPIFVQAKGNNSPKSCRSPIVIMRPAKSIEKVKNPASLEKSTDSLSSPHKLRDGALADYRKESIEKQTAKDLTPRIKHHLPNQPNSAMNKTTGARSIRMVQISRESEFRTRECTNSNKRSETMNPRQQQKQLGMEKPSNPATQSLDSNRTKRQPSRQPAESRSPHHKARPKSTKLQPSYDESSEKSSITRELSYQGDVTSLHSESNYSLNSVVDEEVSSTGRSNKMDKTFIQQKHSKNQVARLTEDRSIEELATASCEQPSPVSVLDASFYSEELPSPIKKISIVFKDNEAPNSDEEWIRVDANQSPRSTIYSINSAMNNKKVEGIQSLIQNTQRSSLTHEEPKETVSFCNDRNAEHQYILEIVLASGLQNDFGFRSTNIHLHPRGHIINPDLFLALEQSRANSKHITADTSCISTCQSETHTKIRRQLLFDVVNEIVAYRLLPGNSSHRLACKRPKGLELWEDLCSEVDKLQDNNSICSLDNEDDGLKNIMWHDMMRDSMQWTACSDEIPAVVLDVERLIFKDLISEFLASEGFSGQGLSARHCRQSFSKVVT</sequence>
<feature type="compositionally biased region" description="Polar residues" evidence="1">
    <location>
        <begin position="367"/>
        <end position="376"/>
    </location>
</feature>
<keyword evidence="4" id="KW-1185">Reference proteome</keyword>
<feature type="region of interest" description="Disordered" evidence="1">
    <location>
        <begin position="306"/>
        <end position="328"/>
    </location>
</feature>
<feature type="region of interest" description="Disordered" evidence="1">
    <location>
        <begin position="362"/>
        <end position="461"/>
    </location>
</feature>
<feature type="compositionally biased region" description="Basic and acidic residues" evidence="1">
    <location>
        <begin position="409"/>
        <end position="425"/>
    </location>
</feature>
<reference evidence="3" key="1">
    <citation type="submission" date="2022-02" db="EMBL/GenBank/DDBJ databases">
        <authorList>
            <person name="Henning P.M."/>
            <person name="McCubbin A.G."/>
            <person name="Shore J.S."/>
        </authorList>
    </citation>
    <scope>NUCLEOTIDE SEQUENCE</scope>
    <source>
        <strain evidence="3">F60SS</strain>
        <tissue evidence="3">Leaves</tissue>
    </source>
</reference>
<evidence type="ECO:0000259" key="2">
    <source>
        <dbReference type="Pfam" id="PF14309"/>
    </source>
</evidence>
<dbReference type="AlphaFoldDB" id="A0A9Q0G4D1"/>
<dbReference type="InterPro" id="IPR025486">
    <property type="entry name" value="DUF4378"/>
</dbReference>
<feature type="compositionally biased region" description="Polar residues" evidence="1">
    <location>
        <begin position="440"/>
        <end position="451"/>
    </location>
</feature>
<accession>A0A9Q0G4D1</accession>
<protein>
    <recommendedName>
        <fullName evidence="2">DUF4378 domain-containing protein</fullName>
    </recommendedName>
</protein>
<proteinExistence type="predicted"/>
<evidence type="ECO:0000256" key="1">
    <source>
        <dbReference type="SAM" id="MobiDB-lite"/>
    </source>
</evidence>
<feature type="compositionally biased region" description="Basic and acidic residues" evidence="1">
    <location>
        <begin position="603"/>
        <end position="612"/>
    </location>
</feature>
<evidence type="ECO:0000313" key="4">
    <source>
        <dbReference type="Proteomes" id="UP001141552"/>
    </source>
</evidence>
<feature type="domain" description="DUF4378" evidence="2">
    <location>
        <begin position="894"/>
        <end position="1066"/>
    </location>
</feature>
<name>A0A9Q0G4D1_9ROSI</name>
<evidence type="ECO:0000313" key="3">
    <source>
        <dbReference type="EMBL" id="KAJ4841671.1"/>
    </source>
</evidence>
<reference evidence="3" key="2">
    <citation type="journal article" date="2023" name="Plants (Basel)">
        <title>Annotation of the Turnera subulata (Passifloraceae) Draft Genome Reveals the S-Locus Evolved after the Divergence of Turneroideae from Passifloroideae in a Stepwise Manner.</title>
        <authorList>
            <person name="Henning P.M."/>
            <person name="Roalson E.H."/>
            <person name="Mir W."/>
            <person name="McCubbin A.G."/>
            <person name="Shore J.S."/>
        </authorList>
    </citation>
    <scope>NUCLEOTIDE SEQUENCE</scope>
    <source>
        <strain evidence="3">F60SS</strain>
    </source>
</reference>
<organism evidence="3 4">
    <name type="scientific">Turnera subulata</name>
    <dbReference type="NCBI Taxonomy" id="218843"/>
    <lineage>
        <taxon>Eukaryota</taxon>
        <taxon>Viridiplantae</taxon>
        <taxon>Streptophyta</taxon>
        <taxon>Embryophyta</taxon>
        <taxon>Tracheophyta</taxon>
        <taxon>Spermatophyta</taxon>
        <taxon>Magnoliopsida</taxon>
        <taxon>eudicotyledons</taxon>
        <taxon>Gunneridae</taxon>
        <taxon>Pentapetalae</taxon>
        <taxon>rosids</taxon>
        <taxon>fabids</taxon>
        <taxon>Malpighiales</taxon>
        <taxon>Passifloraceae</taxon>
        <taxon>Turnera</taxon>
    </lineage>
</organism>
<feature type="compositionally biased region" description="Polar residues" evidence="1">
    <location>
        <begin position="163"/>
        <end position="187"/>
    </location>
</feature>
<dbReference type="OrthoDB" id="769613at2759"/>
<feature type="compositionally biased region" description="Polar residues" evidence="1">
    <location>
        <begin position="620"/>
        <end position="632"/>
    </location>
</feature>
<feature type="region of interest" description="Disordered" evidence="1">
    <location>
        <begin position="113"/>
        <end position="197"/>
    </location>
</feature>
<dbReference type="GO" id="GO:0051513">
    <property type="term" value="P:regulation of monopolar cell growth"/>
    <property type="evidence" value="ECO:0007669"/>
    <property type="project" value="InterPro"/>
</dbReference>
<feature type="compositionally biased region" description="Polar residues" evidence="1">
    <location>
        <begin position="651"/>
        <end position="669"/>
    </location>
</feature>
<comment type="caution">
    <text evidence="3">The sequence shown here is derived from an EMBL/GenBank/DDBJ whole genome shotgun (WGS) entry which is preliminary data.</text>
</comment>
<feature type="compositionally biased region" description="Low complexity" evidence="1">
    <location>
        <begin position="134"/>
        <end position="156"/>
    </location>
</feature>
<dbReference type="Pfam" id="PF14309">
    <property type="entry name" value="DUF4378"/>
    <property type="match status" value="1"/>
</dbReference>
<feature type="region of interest" description="Disordered" evidence="1">
    <location>
        <begin position="570"/>
        <end position="590"/>
    </location>
</feature>
<dbReference type="PANTHER" id="PTHR31680:SF15">
    <property type="entry name" value="PROTEIN LONGIFOLIA 2"/>
    <property type="match status" value="1"/>
</dbReference>
<feature type="compositionally biased region" description="Polar residues" evidence="1">
    <location>
        <begin position="397"/>
        <end position="407"/>
    </location>
</feature>
<feature type="region of interest" description="Disordered" evidence="1">
    <location>
        <begin position="603"/>
        <end position="730"/>
    </location>
</feature>